<keyword evidence="2" id="KW-0645">Protease</keyword>
<evidence type="ECO:0000256" key="2">
    <source>
        <dbReference type="ARBA" id="ARBA00022670"/>
    </source>
</evidence>
<dbReference type="RefSeq" id="WP_378293829.1">
    <property type="nucleotide sequence ID" value="NZ_JBHULE010000019.1"/>
</dbReference>
<dbReference type="InterPro" id="IPR051202">
    <property type="entry name" value="Peptidase_C40"/>
</dbReference>
<dbReference type="Proteomes" id="UP001597319">
    <property type="component" value="Unassembled WGS sequence"/>
</dbReference>
<dbReference type="PANTHER" id="PTHR47053">
    <property type="entry name" value="MUREIN DD-ENDOPEPTIDASE MEPH-RELATED"/>
    <property type="match status" value="1"/>
</dbReference>
<name>A0ABW5LJH9_9FLAO</name>
<evidence type="ECO:0000256" key="3">
    <source>
        <dbReference type="ARBA" id="ARBA00022801"/>
    </source>
</evidence>
<keyword evidence="4" id="KW-0788">Thiol protease</keyword>
<dbReference type="PROSITE" id="PS51935">
    <property type="entry name" value="NLPC_P60"/>
    <property type="match status" value="1"/>
</dbReference>
<dbReference type="EMBL" id="JBHULE010000019">
    <property type="protein sequence ID" value="MFD2563976.1"/>
    <property type="molecule type" value="Genomic_DNA"/>
</dbReference>
<dbReference type="InterPro" id="IPR000064">
    <property type="entry name" value="NLP_P60_dom"/>
</dbReference>
<sequence>MNTNKLVTILFILGAMLSSCGGGKKNSAVSTRKTKKTTKTKVVTNPKNKKIKSIINYAKAFEGTRYKYGGTTKKGMDCSGLVYTSFKKGEVVLPRTSRAMSTQGDKISLENVAIGDLLFFKTNKNKNVINHVGLVVATGRRIEFIHASTSKGVTISSLEERYWNKCFTQARRIL</sequence>
<comment type="similarity">
    <text evidence="1">Belongs to the peptidase C40 family.</text>
</comment>
<gene>
    <name evidence="6" type="ORF">ACFSR1_14945</name>
</gene>
<protein>
    <submittedName>
        <fullName evidence="6">C40 family peptidase</fullName>
    </submittedName>
</protein>
<dbReference type="InterPro" id="IPR038765">
    <property type="entry name" value="Papain-like_cys_pep_sf"/>
</dbReference>
<comment type="caution">
    <text evidence="6">The sequence shown here is derived from an EMBL/GenBank/DDBJ whole genome shotgun (WGS) entry which is preliminary data.</text>
</comment>
<evidence type="ECO:0000256" key="4">
    <source>
        <dbReference type="ARBA" id="ARBA00022807"/>
    </source>
</evidence>
<organism evidence="6 7">
    <name type="scientific">Aquimarina rubra</name>
    <dbReference type="NCBI Taxonomy" id="1920033"/>
    <lineage>
        <taxon>Bacteria</taxon>
        <taxon>Pseudomonadati</taxon>
        <taxon>Bacteroidota</taxon>
        <taxon>Flavobacteriia</taxon>
        <taxon>Flavobacteriales</taxon>
        <taxon>Flavobacteriaceae</taxon>
        <taxon>Aquimarina</taxon>
    </lineage>
</organism>
<keyword evidence="3" id="KW-0378">Hydrolase</keyword>
<dbReference type="PROSITE" id="PS51257">
    <property type="entry name" value="PROKAR_LIPOPROTEIN"/>
    <property type="match status" value="1"/>
</dbReference>
<proteinExistence type="inferred from homology"/>
<evidence type="ECO:0000313" key="6">
    <source>
        <dbReference type="EMBL" id="MFD2563976.1"/>
    </source>
</evidence>
<reference evidence="7" key="1">
    <citation type="journal article" date="2019" name="Int. J. Syst. Evol. Microbiol.">
        <title>The Global Catalogue of Microorganisms (GCM) 10K type strain sequencing project: providing services to taxonomists for standard genome sequencing and annotation.</title>
        <authorList>
            <consortium name="The Broad Institute Genomics Platform"/>
            <consortium name="The Broad Institute Genome Sequencing Center for Infectious Disease"/>
            <person name="Wu L."/>
            <person name="Ma J."/>
        </authorList>
    </citation>
    <scope>NUCLEOTIDE SEQUENCE [LARGE SCALE GENOMIC DNA]</scope>
    <source>
        <strain evidence="7">KCTC 52274</strain>
    </source>
</reference>
<accession>A0ABW5LJH9</accession>
<evidence type="ECO:0000259" key="5">
    <source>
        <dbReference type="PROSITE" id="PS51935"/>
    </source>
</evidence>
<dbReference type="Gene3D" id="3.90.1720.10">
    <property type="entry name" value="endopeptidase domain like (from Nostoc punctiforme)"/>
    <property type="match status" value="1"/>
</dbReference>
<dbReference type="PANTHER" id="PTHR47053:SF1">
    <property type="entry name" value="MUREIN DD-ENDOPEPTIDASE MEPH-RELATED"/>
    <property type="match status" value="1"/>
</dbReference>
<feature type="domain" description="NlpC/P60" evidence="5">
    <location>
        <begin position="48"/>
        <end position="174"/>
    </location>
</feature>
<evidence type="ECO:0000313" key="7">
    <source>
        <dbReference type="Proteomes" id="UP001597319"/>
    </source>
</evidence>
<keyword evidence="7" id="KW-1185">Reference proteome</keyword>
<dbReference type="Pfam" id="PF00877">
    <property type="entry name" value="NLPC_P60"/>
    <property type="match status" value="1"/>
</dbReference>
<dbReference type="SUPFAM" id="SSF54001">
    <property type="entry name" value="Cysteine proteinases"/>
    <property type="match status" value="1"/>
</dbReference>
<evidence type="ECO:0000256" key="1">
    <source>
        <dbReference type="ARBA" id="ARBA00007074"/>
    </source>
</evidence>